<dbReference type="AlphaFoldDB" id="D6WR03"/>
<name>D6WR03_TRICA</name>
<proteinExistence type="predicted"/>
<reference evidence="1 2" key="1">
    <citation type="journal article" date="2008" name="Nature">
        <title>The genome of the model beetle and pest Tribolium castaneum.</title>
        <authorList>
            <consortium name="Tribolium Genome Sequencing Consortium"/>
            <person name="Richards S."/>
            <person name="Gibbs R.A."/>
            <person name="Weinstock G.M."/>
            <person name="Brown S.J."/>
            <person name="Denell R."/>
            <person name="Beeman R.W."/>
            <person name="Gibbs R."/>
            <person name="Beeman R.W."/>
            <person name="Brown S.J."/>
            <person name="Bucher G."/>
            <person name="Friedrich M."/>
            <person name="Grimmelikhuijzen C.J."/>
            <person name="Klingler M."/>
            <person name="Lorenzen M."/>
            <person name="Richards S."/>
            <person name="Roth S."/>
            <person name="Schroder R."/>
            <person name="Tautz D."/>
            <person name="Zdobnov E.M."/>
            <person name="Muzny D."/>
            <person name="Gibbs R.A."/>
            <person name="Weinstock G.M."/>
            <person name="Attaway T."/>
            <person name="Bell S."/>
            <person name="Buhay C.J."/>
            <person name="Chandrabose M.N."/>
            <person name="Chavez D."/>
            <person name="Clerk-Blankenburg K.P."/>
            <person name="Cree A."/>
            <person name="Dao M."/>
            <person name="Davis C."/>
            <person name="Chacko J."/>
            <person name="Dinh H."/>
            <person name="Dugan-Rocha S."/>
            <person name="Fowler G."/>
            <person name="Garner T.T."/>
            <person name="Garnes J."/>
            <person name="Gnirke A."/>
            <person name="Hawes A."/>
            <person name="Hernandez J."/>
            <person name="Hines S."/>
            <person name="Holder M."/>
            <person name="Hume J."/>
            <person name="Jhangiani S.N."/>
            <person name="Joshi V."/>
            <person name="Khan Z.M."/>
            <person name="Jackson L."/>
            <person name="Kovar C."/>
            <person name="Kowis A."/>
            <person name="Lee S."/>
            <person name="Lewis L.R."/>
            <person name="Margolis J."/>
            <person name="Morgan M."/>
            <person name="Nazareth L.V."/>
            <person name="Nguyen N."/>
            <person name="Okwuonu G."/>
            <person name="Parker D."/>
            <person name="Richards S."/>
            <person name="Ruiz S.J."/>
            <person name="Santibanez J."/>
            <person name="Savard J."/>
            <person name="Scherer S.E."/>
            <person name="Schneider B."/>
            <person name="Sodergren E."/>
            <person name="Tautz D."/>
            <person name="Vattahil S."/>
            <person name="Villasana D."/>
            <person name="White C.S."/>
            <person name="Wright R."/>
            <person name="Park Y."/>
            <person name="Beeman R.W."/>
            <person name="Lord J."/>
            <person name="Oppert B."/>
            <person name="Lorenzen M."/>
            <person name="Brown S."/>
            <person name="Wang L."/>
            <person name="Savard J."/>
            <person name="Tautz D."/>
            <person name="Richards S."/>
            <person name="Weinstock G."/>
            <person name="Gibbs R.A."/>
            <person name="Liu Y."/>
            <person name="Worley K."/>
            <person name="Weinstock G."/>
            <person name="Elsik C.G."/>
            <person name="Reese J.T."/>
            <person name="Elhaik E."/>
            <person name="Landan G."/>
            <person name="Graur D."/>
            <person name="Arensburger P."/>
            <person name="Atkinson P."/>
            <person name="Beeman R.W."/>
            <person name="Beidler J."/>
            <person name="Brown S.J."/>
            <person name="Demuth J.P."/>
            <person name="Drury D.W."/>
            <person name="Du Y.Z."/>
            <person name="Fujiwara H."/>
            <person name="Lorenzen M."/>
            <person name="Maselli V."/>
            <person name="Osanai M."/>
            <person name="Park Y."/>
            <person name="Robertson H.M."/>
            <person name="Tu Z."/>
            <person name="Wang J.J."/>
            <person name="Wang S."/>
            <person name="Richards S."/>
            <person name="Song H."/>
            <person name="Zhang L."/>
            <person name="Sodergren E."/>
            <person name="Werner D."/>
            <person name="Stanke M."/>
            <person name="Morgenstern B."/>
            <person name="Solovyev V."/>
            <person name="Kosarev P."/>
            <person name="Brown G."/>
            <person name="Chen H.C."/>
            <person name="Ermolaeva O."/>
            <person name="Hlavina W."/>
            <person name="Kapustin Y."/>
            <person name="Kiryutin B."/>
            <person name="Kitts P."/>
            <person name="Maglott D."/>
            <person name="Pruitt K."/>
            <person name="Sapojnikov V."/>
            <person name="Souvorov A."/>
            <person name="Mackey A.J."/>
            <person name="Waterhouse R.M."/>
            <person name="Wyder S."/>
            <person name="Zdobnov E.M."/>
            <person name="Zdobnov E.M."/>
            <person name="Wyder S."/>
            <person name="Kriventseva E.V."/>
            <person name="Kadowaki T."/>
            <person name="Bork P."/>
            <person name="Aranda M."/>
            <person name="Bao R."/>
            <person name="Beermann A."/>
            <person name="Berns N."/>
            <person name="Bolognesi R."/>
            <person name="Bonneton F."/>
            <person name="Bopp D."/>
            <person name="Brown S.J."/>
            <person name="Bucher G."/>
            <person name="Butts T."/>
            <person name="Chaumot A."/>
            <person name="Denell R.E."/>
            <person name="Ferrier D.E."/>
            <person name="Friedrich M."/>
            <person name="Gordon C.M."/>
            <person name="Jindra M."/>
            <person name="Klingler M."/>
            <person name="Lan Q."/>
            <person name="Lattorff H.M."/>
            <person name="Laudet V."/>
            <person name="von Levetsow C."/>
            <person name="Liu Z."/>
            <person name="Lutz R."/>
            <person name="Lynch J.A."/>
            <person name="da Fonseca R.N."/>
            <person name="Posnien N."/>
            <person name="Reuter R."/>
            <person name="Roth S."/>
            <person name="Savard J."/>
            <person name="Schinko J.B."/>
            <person name="Schmitt C."/>
            <person name="Schoppmeier M."/>
            <person name="Schroder R."/>
            <person name="Shippy T.D."/>
            <person name="Simonnet F."/>
            <person name="Marques-Souza H."/>
            <person name="Tautz D."/>
            <person name="Tomoyasu Y."/>
            <person name="Trauner J."/>
            <person name="Van der Zee M."/>
            <person name="Vervoort M."/>
            <person name="Wittkopp N."/>
            <person name="Wimmer E.A."/>
            <person name="Yang X."/>
            <person name="Jones A.K."/>
            <person name="Sattelle D.B."/>
            <person name="Ebert P.R."/>
            <person name="Nelson D."/>
            <person name="Scott J.G."/>
            <person name="Beeman R.W."/>
            <person name="Muthukrishnan S."/>
            <person name="Kramer K.J."/>
            <person name="Arakane Y."/>
            <person name="Beeman R.W."/>
            <person name="Zhu Q."/>
            <person name="Hogenkamp D."/>
            <person name="Dixit R."/>
            <person name="Oppert B."/>
            <person name="Jiang H."/>
            <person name="Zou Z."/>
            <person name="Marshall J."/>
            <person name="Elpidina E."/>
            <person name="Vinokurov K."/>
            <person name="Oppert C."/>
            <person name="Zou Z."/>
            <person name="Evans J."/>
            <person name="Lu Z."/>
            <person name="Zhao P."/>
            <person name="Sumathipala N."/>
            <person name="Altincicek B."/>
            <person name="Vilcinskas A."/>
            <person name="Williams M."/>
            <person name="Hultmark D."/>
            <person name="Hetru C."/>
            <person name="Jiang H."/>
            <person name="Grimmelikhuijzen C.J."/>
            <person name="Hauser F."/>
            <person name="Cazzamali G."/>
            <person name="Williamson M."/>
            <person name="Park Y."/>
            <person name="Li B."/>
            <person name="Tanaka Y."/>
            <person name="Predel R."/>
            <person name="Neupert S."/>
            <person name="Schachtner J."/>
            <person name="Verleyen P."/>
            <person name="Raible F."/>
            <person name="Bork P."/>
            <person name="Friedrich M."/>
            <person name="Walden K.K."/>
            <person name="Robertson H.M."/>
            <person name="Angeli S."/>
            <person name="Foret S."/>
            <person name="Bucher G."/>
            <person name="Schuetz S."/>
            <person name="Maleszka R."/>
            <person name="Wimmer E.A."/>
            <person name="Beeman R.W."/>
            <person name="Lorenzen M."/>
            <person name="Tomoyasu Y."/>
            <person name="Miller S.C."/>
            <person name="Grossmann D."/>
            <person name="Bucher G."/>
        </authorList>
    </citation>
    <scope>NUCLEOTIDE SEQUENCE [LARGE SCALE GENOMIC DNA]</scope>
    <source>
        <strain evidence="1 2">Georgia GA2</strain>
    </source>
</reference>
<dbReference type="HOGENOM" id="CLU_700827_0_0_1"/>
<evidence type="ECO:0000313" key="1">
    <source>
        <dbReference type="EMBL" id="EFA06483.1"/>
    </source>
</evidence>
<dbReference type="EMBL" id="KQ971351">
    <property type="protein sequence ID" value="EFA06483.1"/>
    <property type="molecule type" value="Genomic_DNA"/>
</dbReference>
<sequence>MHQNQFVITDLHCIFKCCSIQAIVFEKNANITSFQAIQSFLFFFWLFWEKLLHLCEYENGLWCKVCAESVCAKSSRYLRPSPARLQTDAVWRFRVGSVSGVVGAGVVVKGRAVSHLLHLHVLEGKTAECRQISLAAVRAERRPERCDLGLVTLLKFGDVHEPISGIDFNDIITSWSFHVFCNDCIKTVMLSFACYTLLHGQLPFVFAFRMSMHIGDECTCANKRQTTRHNQYAQVEGIRYRTDYACIFAQFSKLCVRMRFGRVQLQEQSPIDNNGRKYRLVDLIRTVTAPCYYLSYHFHASAPQRKRVQFQRFARSDTGNQDATHIIGGGGGGGGGSYIRFDNGVHVYAYVTLRRRGYYTKPSLRTVVDRIDRRDILTFFLRIRNTDYLDRSGK</sequence>
<accession>D6WR03</accession>
<protein>
    <submittedName>
        <fullName evidence="1">Uncharacterized protein</fullName>
    </submittedName>
</protein>
<keyword evidence="2" id="KW-1185">Reference proteome</keyword>
<organism evidence="1 2">
    <name type="scientific">Tribolium castaneum</name>
    <name type="common">Red flour beetle</name>
    <dbReference type="NCBI Taxonomy" id="7070"/>
    <lineage>
        <taxon>Eukaryota</taxon>
        <taxon>Metazoa</taxon>
        <taxon>Ecdysozoa</taxon>
        <taxon>Arthropoda</taxon>
        <taxon>Hexapoda</taxon>
        <taxon>Insecta</taxon>
        <taxon>Pterygota</taxon>
        <taxon>Neoptera</taxon>
        <taxon>Endopterygota</taxon>
        <taxon>Coleoptera</taxon>
        <taxon>Polyphaga</taxon>
        <taxon>Cucujiformia</taxon>
        <taxon>Tenebrionidae</taxon>
        <taxon>Tenebrionidae incertae sedis</taxon>
        <taxon>Tribolium</taxon>
    </lineage>
</organism>
<reference evidence="1 2" key="2">
    <citation type="journal article" date="2010" name="Nucleic Acids Res.">
        <title>BeetleBase in 2010: revisions to provide comprehensive genomic information for Tribolium castaneum.</title>
        <authorList>
            <person name="Kim H.S."/>
            <person name="Murphy T."/>
            <person name="Xia J."/>
            <person name="Caragea D."/>
            <person name="Park Y."/>
            <person name="Beeman R.W."/>
            <person name="Lorenzen M.D."/>
            <person name="Butcher S."/>
            <person name="Manak J.R."/>
            <person name="Brown S.J."/>
        </authorList>
    </citation>
    <scope>GENOME REANNOTATION</scope>
    <source>
        <strain evidence="1 2">Georgia GA2</strain>
    </source>
</reference>
<gene>
    <name evidence="1" type="primary">GLEAN_09379</name>
    <name evidence="1" type="ORF">TcasGA2_TC009379</name>
</gene>
<dbReference type="Proteomes" id="UP000007266">
    <property type="component" value="Linkage group 7"/>
</dbReference>
<evidence type="ECO:0000313" key="2">
    <source>
        <dbReference type="Proteomes" id="UP000007266"/>
    </source>
</evidence>
<dbReference type="InParanoid" id="D6WR03"/>